<proteinExistence type="predicted"/>
<feature type="non-terminal residue" evidence="1">
    <location>
        <position position="1"/>
    </location>
</feature>
<comment type="caution">
    <text evidence="1">The sequence shown here is derived from an EMBL/GenBank/DDBJ whole genome shotgun (WGS) entry which is preliminary data.</text>
</comment>
<name>X1PG45_9ZZZZ</name>
<dbReference type="AlphaFoldDB" id="X1PG45"/>
<feature type="non-terminal residue" evidence="1">
    <location>
        <position position="256"/>
    </location>
</feature>
<reference evidence="1" key="1">
    <citation type="journal article" date="2014" name="Front. Microbiol.">
        <title>High frequency of phylogenetically diverse reductive dehalogenase-homologous genes in deep subseafloor sedimentary metagenomes.</title>
        <authorList>
            <person name="Kawai M."/>
            <person name="Futagami T."/>
            <person name="Toyoda A."/>
            <person name="Takaki Y."/>
            <person name="Nishi S."/>
            <person name="Hori S."/>
            <person name="Arai W."/>
            <person name="Tsubouchi T."/>
            <person name="Morono Y."/>
            <person name="Uchiyama I."/>
            <person name="Ito T."/>
            <person name="Fujiyama A."/>
            <person name="Inagaki F."/>
            <person name="Takami H."/>
        </authorList>
    </citation>
    <scope>NUCLEOTIDE SEQUENCE</scope>
    <source>
        <strain evidence="1">Expedition CK06-06</strain>
    </source>
</reference>
<sequence length="256" mass="30207">LGTQQSSGTLRGFSSYILLNLDSREIEKYIETRLGKQARIFTDNVSKKQLQELLGIPFYLIHLVELFEVNRTLPQSKAEIFEQLLIARIQLDMEHYRTTVELDEKRKTIIETLERVALGMETLGRNYITDDEFQQLIPDEVLRILIKHCTVWKKNEGEKISWQFEHNNFQEYLAARVLSRQPIEIIRDFISFQPDHRKIIPSWVNTLSFLLSISNDRGLFSWILDNEPELAVKCEPDKIEKATRICIFKEIFNNYK</sequence>
<accession>X1PG45</accession>
<evidence type="ECO:0000313" key="1">
    <source>
        <dbReference type="EMBL" id="GAI37965.1"/>
    </source>
</evidence>
<organism evidence="1">
    <name type="scientific">marine sediment metagenome</name>
    <dbReference type="NCBI Taxonomy" id="412755"/>
    <lineage>
        <taxon>unclassified sequences</taxon>
        <taxon>metagenomes</taxon>
        <taxon>ecological metagenomes</taxon>
    </lineage>
</organism>
<dbReference type="EMBL" id="BARV01030141">
    <property type="protein sequence ID" value="GAI37965.1"/>
    <property type="molecule type" value="Genomic_DNA"/>
</dbReference>
<gene>
    <name evidence="1" type="ORF">S06H3_47923</name>
</gene>
<protein>
    <submittedName>
        <fullName evidence="1">Uncharacterized protein</fullName>
    </submittedName>
</protein>